<evidence type="ECO:0000256" key="1">
    <source>
        <dbReference type="SAM" id="MobiDB-lite"/>
    </source>
</evidence>
<comment type="caution">
    <text evidence="2">The sequence shown here is derived from an EMBL/GenBank/DDBJ whole genome shotgun (WGS) entry which is preliminary data.</text>
</comment>
<gene>
    <name evidence="2" type="ORF">SHERM_28785</name>
</gene>
<reference evidence="2" key="1">
    <citation type="submission" date="2019-12" db="EMBL/GenBank/DDBJ databases">
        <authorList>
            <person name="Scholes J."/>
        </authorList>
    </citation>
    <scope>NUCLEOTIDE SEQUENCE</scope>
</reference>
<evidence type="ECO:0008006" key="4">
    <source>
        <dbReference type="Google" id="ProtNLM"/>
    </source>
</evidence>
<evidence type="ECO:0000313" key="2">
    <source>
        <dbReference type="EMBL" id="CAA0833526.1"/>
    </source>
</evidence>
<evidence type="ECO:0000313" key="3">
    <source>
        <dbReference type="Proteomes" id="UP001153555"/>
    </source>
</evidence>
<dbReference type="OrthoDB" id="1937173at2759"/>
<name>A0A9N7RMK4_STRHE</name>
<feature type="non-terminal residue" evidence="2">
    <location>
        <position position="259"/>
    </location>
</feature>
<keyword evidence="3" id="KW-1185">Reference proteome</keyword>
<dbReference type="Proteomes" id="UP001153555">
    <property type="component" value="Unassembled WGS sequence"/>
</dbReference>
<sequence length="259" mass="29945">EREFLHRRVSQLGIMKCLADVVDRMLRRFVLSDEGSADCHVGYSQVKEEHFSRPGFLHGWSPAQGFFDSFQRLLALQSPLELMILLNCVEERLTPFLALRHGTRSVDEYEREFTRLGVFVLDLVSTETKRAHRFTYRLLPAVRHNIVDHGVQTYARTVAIAQEVDASIRREAIQSPAQLVAQPPVQPIVAQPSKNQKKRKFRTTFDDRRTRPRQTPASPTCGKRHRGKYLVGQNICFFCRQPGHISPNYPERLQQQPQQ</sequence>
<protein>
    <recommendedName>
        <fullName evidence="4">Retrotransposon gag domain-containing protein</fullName>
    </recommendedName>
</protein>
<dbReference type="AlphaFoldDB" id="A0A9N7RMK4"/>
<organism evidence="2 3">
    <name type="scientific">Striga hermonthica</name>
    <name type="common">Purple witchweed</name>
    <name type="synonym">Buchnera hermonthica</name>
    <dbReference type="NCBI Taxonomy" id="68872"/>
    <lineage>
        <taxon>Eukaryota</taxon>
        <taxon>Viridiplantae</taxon>
        <taxon>Streptophyta</taxon>
        <taxon>Embryophyta</taxon>
        <taxon>Tracheophyta</taxon>
        <taxon>Spermatophyta</taxon>
        <taxon>Magnoliopsida</taxon>
        <taxon>eudicotyledons</taxon>
        <taxon>Gunneridae</taxon>
        <taxon>Pentapetalae</taxon>
        <taxon>asterids</taxon>
        <taxon>lamiids</taxon>
        <taxon>Lamiales</taxon>
        <taxon>Orobanchaceae</taxon>
        <taxon>Buchnereae</taxon>
        <taxon>Striga</taxon>
    </lineage>
</organism>
<feature type="region of interest" description="Disordered" evidence="1">
    <location>
        <begin position="190"/>
        <end position="225"/>
    </location>
</feature>
<dbReference type="EMBL" id="CACSLK010027840">
    <property type="protein sequence ID" value="CAA0833526.1"/>
    <property type="molecule type" value="Genomic_DNA"/>
</dbReference>
<proteinExistence type="predicted"/>
<accession>A0A9N7RMK4</accession>
<feature type="non-terminal residue" evidence="2">
    <location>
        <position position="1"/>
    </location>
</feature>